<sequence>MVEIIASFKLNFSENIKHLDIFYKIHDELLTQQCFYNEVKEYWEVKIENFPNNTLYYFQTKDNYFLDPSNPIIHQDGQMIYSVYTEKQKTQQVNMTASVTINNQKIDGVNITPTIFVNDVVISLSITLHFNKMAQTTAHIITIEWISPEETYYIMDNLLRFEKGATKVQANPHLRIDPSTMKLGIWHVRILISNILVQKVQFKLSTISYFKESW</sequence>
<gene>
    <name evidence="1" type="ORF">FC748_07630</name>
</gene>
<name>A0ABY2SWT2_9BACI</name>
<reference evidence="1 2" key="1">
    <citation type="submission" date="2019-04" db="EMBL/GenBank/DDBJ databases">
        <title>Lysinibacillus genome sequencing.</title>
        <authorList>
            <person name="Dunlap C."/>
        </authorList>
    </citation>
    <scope>NUCLEOTIDE SEQUENCE [LARGE SCALE GENOMIC DNA]</scope>
    <source>
        <strain evidence="1 2">KCTC 33042</strain>
    </source>
</reference>
<evidence type="ECO:0000313" key="2">
    <source>
        <dbReference type="Proteomes" id="UP000308330"/>
    </source>
</evidence>
<proteinExistence type="predicted"/>
<comment type="caution">
    <text evidence="1">The sequence shown here is derived from an EMBL/GenBank/DDBJ whole genome shotgun (WGS) entry which is preliminary data.</text>
</comment>
<protein>
    <submittedName>
        <fullName evidence="1">Uncharacterized protein</fullName>
    </submittedName>
</protein>
<dbReference type="RefSeq" id="WP_108030919.1">
    <property type="nucleotide sequence ID" value="NZ_SZPT01000002.1"/>
</dbReference>
<evidence type="ECO:0000313" key="1">
    <source>
        <dbReference type="EMBL" id="TKI47526.1"/>
    </source>
</evidence>
<keyword evidence="2" id="KW-1185">Reference proteome</keyword>
<organism evidence="1 2">
    <name type="scientific">Lysinibacillus tabacifolii</name>
    <dbReference type="NCBI Taxonomy" id="1173107"/>
    <lineage>
        <taxon>Bacteria</taxon>
        <taxon>Bacillati</taxon>
        <taxon>Bacillota</taxon>
        <taxon>Bacilli</taxon>
        <taxon>Bacillales</taxon>
        <taxon>Bacillaceae</taxon>
        <taxon>Lysinibacillus</taxon>
    </lineage>
</organism>
<dbReference type="EMBL" id="SZPT01000002">
    <property type="protein sequence ID" value="TKI47526.1"/>
    <property type="molecule type" value="Genomic_DNA"/>
</dbReference>
<accession>A0ABY2SWT2</accession>
<dbReference type="Proteomes" id="UP000308330">
    <property type="component" value="Unassembled WGS sequence"/>
</dbReference>